<dbReference type="Proteomes" id="UP000271573">
    <property type="component" value="Chromosome"/>
</dbReference>
<proteinExistence type="predicted"/>
<dbReference type="PANTHER" id="PTHR33371:SF16">
    <property type="entry name" value="MCE-FAMILY PROTEIN MCE3F"/>
    <property type="match status" value="1"/>
</dbReference>
<keyword evidence="1" id="KW-0472">Membrane</keyword>
<dbReference type="RefSeq" id="WP_125569717.1">
    <property type="nucleotide sequence ID" value="NZ_AP019307.1"/>
</dbReference>
<keyword evidence="4" id="KW-1185">Reference proteome</keyword>
<dbReference type="InterPro" id="IPR052336">
    <property type="entry name" value="MlaD_Phospholipid_Transporter"/>
</dbReference>
<dbReference type="EMBL" id="AP019307">
    <property type="protein sequence ID" value="BBH18409.1"/>
    <property type="molecule type" value="Genomic_DNA"/>
</dbReference>
<gene>
    <name evidence="3" type="ORF">Back2_26960</name>
</gene>
<dbReference type="OrthoDB" id="4741753at2"/>
<evidence type="ECO:0000313" key="3">
    <source>
        <dbReference type="EMBL" id="BBH18409.1"/>
    </source>
</evidence>
<keyword evidence="1" id="KW-1133">Transmembrane helix</keyword>
<feature type="transmembrane region" description="Helical" evidence="1">
    <location>
        <begin position="7"/>
        <end position="28"/>
    </location>
</feature>
<keyword evidence="1" id="KW-0812">Transmembrane</keyword>
<dbReference type="InterPro" id="IPR005693">
    <property type="entry name" value="Mce"/>
</dbReference>
<dbReference type="NCBIfam" id="TIGR00996">
    <property type="entry name" value="Mtu_fam_mce"/>
    <property type="match status" value="1"/>
</dbReference>
<evidence type="ECO:0000259" key="2">
    <source>
        <dbReference type="Pfam" id="PF02470"/>
    </source>
</evidence>
<evidence type="ECO:0000256" key="1">
    <source>
        <dbReference type="SAM" id="Phobius"/>
    </source>
</evidence>
<dbReference type="Pfam" id="PF02470">
    <property type="entry name" value="MlaD"/>
    <property type="match status" value="1"/>
</dbReference>
<accession>A0A3G9J5X3</accession>
<dbReference type="AlphaFoldDB" id="A0A3G9J5X3"/>
<sequence>MSTGLRIRLFAFVILAATGIVFVAANYLGAFNVLFGRQVSMYVDLPRSGGLYIGSEVDNRGVKVGKVTDMSLTSTGVRVTIRVDKNADIPLSSALSVADLTAVGEQYLNFSPTSASGPYATAGHVFSGTGASIPETTDQLLLDIDGFVRSVPIGSLQTTVSELGKMFKGNADSLGQMVDSGSKFINTAAAHEQATIDLINSSTTVLKTQAAHASDIANFAAGLAKFTGALSVSDTNLRTVLANGGPAIREADGLVNDLSAVVPSFLANLIPLNQVVSAHLPALEQTLVVLPPVIATGFTGTPGDGYGHLNMQFSYTLGVCSGAGYLPHPWPSPLNTSDLPLFPARCDDPKAQPNYTGSDALLQRGVNLTPR</sequence>
<organism evidence="3 4">
    <name type="scientific">Nocardioides baekrokdamisoli</name>
    <dbReference type="NCBI Taxonomy" id="1804624"/>
    <lineage>
        <taxon>Bacteria</taxon>
        <taxon>Bacillati</taxon>
        <taxon>Actinomycetota</taxon>
        <taxon>Actinomycetes</taxon>
        <taxon>Propionibacteriales</taxon>
        <taxon>Nocardioidaceae</taxon>
        <taxon>Nocardioides</taxon>
    </lineage>
</organism>
<dbReference type="InterPro" id="IPR003399">
    <property type="entry name" value="Mce/MlaD"/>
</dbReference>
<dbReference type="KEGG" id="nbe:Back2_26960"/>
<reference evidence="3 4" key="1">
    <citation type="submission" date="2018-11" db="EMBL/GenBank/DDBJ databases">
        <title>Complete genome sequence of Nocardioides baekrokdamisoli strain KCTC 39748.</title>
        <authorList>
            <person name="Kang S.W."/>
            <person name="Lee K.C."/>
            <person name="Kim K.K."/>
            <person name="Kim J.S."/>
            <person name="Kim D.S."/>
            <person name="Ko S.H."/>
            <person name="Yang S.H."/>
            <person name="Shin Y.K."/>
            <person name="Lee J.S."/>
        </authorList>
    </citation>
    <scope>NUCLEOTIDE SEQUENCE [LARGE SCALE GENOMIC DNA]</scope>
    <source>
        <strain evidence="3 4">KCTC 39748</strain>
    </source>
</reference>
<evidence type="ECO:0000313" key="4">
    <source>
        <dbReference type="Proteomes" id="UP000271573"/>
    </source>
</evidence>
<dbReference type="GO" id="GO:0005576">
    <property type="term" value="C:extracellular region"/>
    <property type="evidence" value="ECO:0007669"/>
    <property type="project" value="TreeGrafter"/>
</dbReference>
<dbReference type="PANTHER" id="PTHR33371">
    <property type="entry name" value="INTERMEMBRANE PHOSPHOLIPID TRANSPORT SYSTEM BINDING PROTEIN MLAD-RELATED"/>
    <property type="match status" value="1"/>
</dbReference>
<feature type="domain" description="Mce/MlaD" evidence="2">
    <location>
        <begin position="39"/>
        <end position="112"/>
    </location>
</feature>
<name>A0A3G9J5X3_9ACTN</name>
<protein>
    <submittedName>
        <fullName evidence="3">ABC transporter substrate-binding protein</fullName>
    </submittedName>
</protein>